<reference evidence="1" key="1">
    <citation type="submission" date="2021-01" db="EMBL/GenBank/DDBJ databases">
        <authorList>
            <person name="Corre E."/>
            <person name="Pelletier E."/>
            <person name="Niang G."/>
            <person name="Scheremetjew M."/>
            <person name="Finn R."/>
            <person name="Kale V."/>
            <person name="Holt S."/>
            <person name="Cochrane G."/>
            <person name="Meng A."/>
            <person name="Brown T."/>
            <person name="Cohen L."/>
        </authorList>
    </citation>
    <scope>NUCLEOTIDE SEQUENCE</scope>
    <source>
        <strain evidence="1">CCMP2078</strain>
    </source>
</reference>
<dbReference type="AlphaFoldDB" id="A0A7R9UCS7"/>
<proteinExistence type="predicted"/>
<gene>
    <name evidence="1" type="ORF">PPYR1160_LOCUS11757</name>
</gene>
<evidence type="ECO:0000313" key="1">
    <source>
        <dbReference type="EMBL" id="CAD8262255.1"/>
    </source>
</evidence>
<protein>
    <submittedName>
        <fullName evidence="1">Uncharacterized protein</fullName>
    </submittedName>
</protein>
<accession>A0A7R9UCS7</accession>
<name>A0A7R9UCS7_9STRA</name>
<dbReference type="EMBL" id="HBEA01015405">
    <property type="protein sequence ID" value="CAD8262255.1"/>
    <property type="molecule type" value="Transcribed_RNA"/>
</dbReference>
<sequence>MSDLENVGLSLNDTKSQLDSVGALMPSVEGVALCYLERIHSLLTRNHYLLTLVHQRCTDPEQARICAPWLQEVNQNIAEIARSVEALRHQVSSLAGDTDLCMRASPRRNHADDLRS</sequence>
<organism evidence="1">
    <name type="scientific">Pinguiococcus pyrenoidosus</name>
    <dbReference type="NCBI Taxonomy" id="172671"/>
    <lineage>
        <taxon>Eukaryota</taxon>
        <taxon>Sar</taxon>
        <taxon>Stramenopiles</taxon>
        <taxon>Ochrophyta</taxon>
        <taxon>Pinguiophyceae</taxon>
        <taxon>Pinguiochrysidales</taxon>
        <taxon>Pinguiochrysidaceae</taxon>
        <taxon>Pinguiococcus</taxon>
    </lineage>
</organism>